<dbReference type="Gene3D" id="1.20.58.100">
    <property type="entry name" value="Fumarate reductase/succinate dehydrogenase flavoprotein-like, C-terminal domain"/>
    <property type="match status" value="1"/>
</dbReference>
<evidence type="ECO:0000256" key="2">
    <source>
        <dbReference type="ARBA" id="ARBA00023002"/>
    </source>
</evidence>
<keyword evidence="6" id="KW-1185">Reference proteome</keyword>
<gene>
    <name evidence="5" type="primary">nadB_2</name>
    <name evidence="5" type="ORF">PAECIP111893_03015</name>
</gene>
<dbReference type="InterPro" id="IPR036188">
    <property type="entry name" value="FAD/NAD-bd_sf"/>
</dbReference>
<feature type="domain" description="Fumarate reductase/succinate dehydrogenase flavoprotein-like C-terminal" evidence="4">
    <location>
        <begin position="427"/>
        <end position="501"/>
    </location>
</feature>
<organism evidence="5 6">
    <name type="scientific">Paenibacillus plantiphilus</name>
    <dbReference type="NCBI Taxonomy" id="2905650"/>
    <lineage>
        <taxon>Bacteria</taxon>
        <taxon>Bacillati</taxon>
        <taxon>Bacillota</taxon>
        <taxon>Bacilli</taxon>
        <taxon>Bacillales</taxon>
        <taxon>Paenibacillaceae</taxon>
        <taxon>Paenibacillus</taxon>
    </lineage>
</organism>
<proteinExistence type="predicted"/>
<dbReference type="Pfam" id="PF02910">
    <property type="entry name" value="Succ_DH_flav_C"/>
    <property type="match status" value="1"/>
</dbReference>
<sequence length="542" mass="58465">MAVEQGQQATADVLIIGGGPAGAWAAWSAASHGAQVILVDKGYLGTSGATAPGGTNFLYVPPDPVKRAQNVEERYKGGGYLSEAPWVHRLMEQAYLNIELMEKWGYQFPLDDNGNLFKAHMQGPEYMAIMRRVVLKAGVKIWDQFPAQELLVDEHGVAGARGINRVADGTWEVRANAVVIATGGCAFLSKGLGCNVQTGDGLLMAAELGVELSGMEFSRQYATTAAFGTVTRNRMLGWASYYDEGGKLLHAGGPREGDFLAKHLLKGPVYAQLTLADTEEKKDILRKSTPVWFLPFDRAGIDPFSQRFPLKMRYEGTIRGTGGIRIVGEDCSTTVPGLYAAGDAASREKTAGAKSGGGAYNASWAIASGTWSGKGAADFARKQSKPANLREPEAAGRYGLPHTADSSETIDLAGGVERIQSEMFPLHINYFRSEPVLQASLQRLHSLWPQVKGQVPPSVQGRVRARELAAMAASARWMYTAALARRESRGLHLLAEYPGENPAYAHRLLVSGFEQIRVAAEIVPPYSSHVTPPVIVKEALPL</sequence>
<dbReference type="SUPFAM" id="SSF46977">
    <property type="entry name" value="Succinate dehydrogenase/fumarate reductase flavoprotein C-terminal domain"/>
    <property type="match status" value="1"/>
</dbReference>
<dbReference type="PRINTS" id="PR00368">
    <property type="entry name" value="FADPNR"/>
</dbReference>
<name>A0ABN8GHF3_9BACL</name>
<dbReference type="Proteomes" id="UP000838686">
    <property type="component" value="Unassembled WGS sequence"/>
</dbReference>
<evidence type="ECO:0000259" key="3">
    <source>
        <dbReference type="Pfam" id="PF00890"/>
    </source>
</evidence>
<evidence type="ECO:0000313" key="6">
    <source>
        <dbReference type="Proteomes" id="UP000838686"/>
    </source>
</evidence>
<dbReference type="PIRSF" id="PIRSF000171">
    <property type="entry name" value="SDHA_APRA_LASPO"/>
    <property type="match status" value="1"/>
</dbReference>
<dbReference type="SUPFAM" id="SSF51905">
    <property type="entry name" value="FAD/NAD(P)-binding domain"/>
    <property type="match status" value="1"/>
</dbReference>
<evidence type="ECO:0000256" key="1">
    <source>
        <dbReference type="ARBA" id="ARBA00022630"/>
    </source>
</evidence>
<protein>
    <submittedName>
        <fullName evidence="5">L-aspartate oxidase</fullName>
        <ecNumber evidence="5">1.4.3.16</ecNumber>
    </submittedName>
</protein>
<dbReference type="EMBL" id="CAKMMF010000016">
    <property type="protein sequence ID" value="CAH1209404.1"/>
    <property type="molecule type" value="Genomic_DNA"/>
</dbReference>
<dbReference type="InterPro" id="IPR003953">
    <property type="entry name" value="FAD-dep_OxRdtase_2_FAD-bd"/>
</dbReference>
<dbReference type="InterPro" id="IPR037099">
    <property type="entry name" value="Fum_R/Succ_DH_flav-like_C_sf"/>
</dbReference>
<dbReference type="InterPro" id="IPR030664">
    <property type="entry name" value="SdhA/FrdA/AprA"/>
</dbReference>
<reference evidence="5" key="1">
    <citation type="submission" date="2022-01" db="EMBL/GenBank/DDBJ databases">
        <authorList>
            <person name="Criscuolo A."/>
        </authorList>
    </citation>
    <scope>NUCLEOTIDE SEQUENCE</scope>
    <source>
        <strain evidence="5">CIP111893</strain>
    </source>
</reference>
<keyword evidence="1" id="KW-0285">Flavoprotein</keyword>
<dbReference type="PRINTS" id="PR00411">
    <property type="entry name" value="PNDRDTASEI"/>
</dbReference>
<dbReference type="PANTHER" id="PTHR11632">
    <property type="entry name" value="SUCCINATE DEHYDROGENASE 2 FLAVOPROTEIN SUBUNIT"/>
    <property type="match status" value="1"/>
</dbReference>
<dbReference type="RefSeq" id="WP_371877699.1">
    <property type="nucleotide sequence ID" value="NZ_CAKMMF010000016.1"/>
</dbReference>
<dbReference type="Gene3D" id="3.50.50.60">
    <property type="entry name" value="FAD/NAD(P)-binding domain"/>
    <property type="match status" value="1"/>
</dbReference>
<feature type="domain" description="FAD-dependent oxidoreductase 2 FAD-binding" evidence="3">
    <location>
        <begin position="12"/>
        <end position="255"/>
    </location>
</feature>
<evidence type="ECO:0000259" key="4">
    <source>
        <dbReference type="Pfam" id="PF02910"/>
    </source>
</evidence>
<accession>A0ABN8GHF3</accession>
<dbReference type="Pfam" id="PF00890">
    <property type="entry name" value="FAD_binding_2"/>
    <property type="match status" value="1"/>
</dbReference>
<dbReference type="PANTHER" id="PTHR11632:SF51">
    <property type="entry name" value="SUCCINATE DEHYDROGENASE [UBIQUINONE] FLAVOPROTEIN SUBUNIT, MITOCHONDRIAL"/>
    <property type="match status" value="1"/>
</dbReference>
<dbReference type="GO" id="GO:0008734">
    <property type="term" value="F:L-aspartate oxidase activity"/>
    <property type="evidence" value="ECO:0007669"/>
    <property type="project" value="UniProtKB-EC"/>
</dbReference>
<keyword evidence="2 5" id="KW-0560">Oxidoreductase</keyword>
<comment type="caution">
    <text evidence="5">The sequence shown here is derived from an EMBL/GenBank/DDBJ whole genome shotgun (WGS) entry which is preliminary data.</text>
</comment>
<dbReference type="InterPro" id="IPR015939">
    <property type="entry name" value="Fum_Rdtase/Succ_DH_flav-like_C"/>
</dbReference>
<dbReference type="EC" id="1.4.3.16" evidence="5"/>
<evidence type="ECO:0000313" key="5">
    <source>
        <dbReference type="EMBL" id="CAH1209404.1"/>
    </source>
</evidence>